<evidence type="ECO:0000256" key="1">
    <source>
        <dbReference type="ARBA" id="ARBA00004651"/>
    </source>
</evidence>
<feature type="domain" description="MotA/TolQ/ExbB proton channel" evidence="11">
    <location>
        <begin position="111"/>
        <end position="218"/>
    </location>
</feature>
<keyword evidence="9" id="KW-0813">Transport</keyword>
<evidence type="ECO:0000256" key="9">
    <source>
        <dbReference type="RuleBase" id="RU004057"/>
    </source>
</evidence>
<proteinExistence type="inferred from homology"/>
<comment type="caution">
    <text evidence="12">The sequence shown here is derived from an EMBL/GenBank/DDBJ whole genome shotgun (WGS) entry which is preliminary data.</text>
</comment>
<reference evidence="12 13" key="1">
    <citation type="submission" date="2014-11" db="EMBL/GenBank/DDBJ databases">
        <title>Draft genome sequence of Kirrobacter mercurialis.</title>
        <authorList>
            <person name="Coil D.A."/>
            <person name="Eisen J.A."/>
        </authorList>
    </citation>
    <scope>NUCLEOTIDE SEQUENCE [LARGE SCALE GENOMIC DNA]</scope>
    <source>
        <strain evidence="12 13">Coronado</strain>
    </source>
</reference>
<dbReference type="GO" id="GO:0017038">
    <property type="term" value="P:protein import"/>
    <property type="evidence" value="ECO:0007669"/>
    <property type="project" value="TreeGrafter"/>
</dbReference>
<evidence type="ECO:0000256" key="6">
    <source>
        <dbReference type="ARBA" id="ARBA00022989"/>
    </source>
</evidence>
<feature type="transmembrane region" description="Helical" evidence="10">
    <location>
        <begin position="147"/>
        <end position="165"/>
    </location>
</feature>
<evidence type="ECO:0000313" key="12">
    <source>
        <dbReference type="EMBL" id="KHL25394.1"/>
    </source>
</evidence>
<evidence type="ECO:0000256" key="7">
    <source>
        <dbReference type="ARBA" id="ARBA00023136"/>
    </source>
</evidence>
<protein>
    <submittedName>
        <fullName evidence="12">Biopolymer transporter ExbB</fullName>
    </submittedName>
</protein>
<evidence type="ECO:0000256" key="2">
    <source>
        <dbReference type="ARBA" id="ARBA00022475"/>
    </source>
</evidence>
<dbReference type="EMBL" id="JTDN01000001">
    <property type="protein sequence ID" value="KHL25394.1"/>
    <property type="molecule type" value="Genomic_DNA"/>
</dbReference>
<comment type="subcellular location">
    <subcellularLocation>
        <location evidence="1">Cell membrane</location>
        <topology evidence="1">Multi-pass membrane protein</topology>
    </subcellularLocation>
    <subcellularLocation>
        <location evidence="9">Membrane</location>
        <topology evidence="9">Multi-pass membrane protein</topology>
    </subcellularLocation>
</comment>
<dbReference type="STRING" id="1572751.PK98_01360"/>
<keyword evidence="4" id="KW-0132">Cell division</keyword>
<evidence type="ECO:0000256" key="4">
    <source>
        <dbReference type="ARBA" id="ARBA00022618"/>
    </source>
</evidence>
<keyword evidence="8" id="KW-0131">Cell cycle</keyword>
<dbReference type="InterPro" id="IPR014163">
    <property type="entry name" value="Tol-Pal_TolQ"/>
</dbReference>
<dbReference type="AlphaFoldDB" id="A0A0B2BVC7"/>
<dbReference type="InterPro" id="IPR002898">
    <property type="entry name" value="MotA_ExbB_proton_chnl"/>
</dbReference>
<dbReference type="GO" id="GO:0005886">
    <property type="term" value="C:plasma membrane"/>
    <property type="evidence" value="ECO:0007669"/>
    <property type="project" value="UniProtKB-SubCell"/>
</dbReference>
<dbReference type="GO" id="GO:0043213">
    <property type="term" value="P:bacteriocin transport"/>
    <property type="evidence" value="ECO:0007669"/>
    <property type="project" value="InterPro"/>
</dbReference>
<evidence type="ECO:0000256" key="8">
    <source>
        <dbReference type="ARBA" id="ARBA00023306"/>
    </source>
</evidence>
<organism evidence="12 13">
    <name type="scientific">Croceibacterium mercuriale</name>
    <dbReference type="NCBI Taxonomy" id="1572751"/>
    <lineage>
        <taxon>Bacteria</taxon>
        <taxon>Pseudomonadati</taxon>
        <taxon>Pseudomonadota</taxon>
        <taxon>Alphaproteobacteria</taxon>
        <taxon>Sphingomonadales</taxon>
        <taxon>Erythrobacteraceae</taxon>
        <taxon>Croceibacterium</taxon>
    </lineage>
</organism>
<keyword evidence="7 10" id="KW-0472">Membrane</keyword>
<evidence type="ECO:0000256" key="3">
    <source>
        <dbReference type="ARBA" id="ARBA00022519"/>
    </source>
</evidence>
<name>A0A0B2BVC7_9SPHN</name>
<evidence type="ECO:0000256" key="5">
    <source>
        <dbReference type="ARBA" id="ARBA00022692"/>
    </source>
</evidence>
<feature type="transmembrane region" description="Helical" evidence="10">
    <location>
        <begin position="29"/>
        <end position="54"/>
    </location>
</feature>
<evidence type="ECO:0000256" key="10">
    <source>
        <dbReference type="SAM" id="Phobius"/>
    </source>
</evidence>
<accession>A0A0B2BVC7</accession>
<dbReference type="OrthoDB" id="9805133at2"/>
<comment type="similarity">
    <text evidence="9">Belongs to the exbB/tolQ family.</text>
</comment>
<sequence>MIVSLLAASATTAAPTRLDPVQLFADADIVVQLVIAGLVLASIWVWTIIVSFSLRMAKTGRASTDFERAFWDAEDPARLVGSKSRHDTPFARVAGAGIAELDASTADGVRDAAGVRGRVALAMEGQVSAEADTLADRLNFLATTGSVAPFVGLFGTVWGIMNSFFQIGSQQNSSLAVVAPGISEALFATAIGLFAAIPAVIAYNRFSHRVNGYEARMQRFADKVAAQIGRELERG</sequence>
<keyword evidence="2" id="KW-1003">Cell membrane</keyword>
<dbReference type="InterPro" id="IPR050790">
    <property type="entry name" value="ExbB/TolQ_transport"/>
</dbReference>
<dbReference type="PANTHER" id="PTHR30625">
    <property type="entry name" value="PROTEIN TOLQ"/>
    <property type="match status" value="1"/>
</dbReference>
<keyword evidence="6 10" id="KW-1133">Transmembrane helix</keyword>
<keyword evidence="3" id="KW-0997">Cell inner membrane</keyword>
<dbReference type="RefSeq" id="WP_039093715.1">
    <property type="nucleotide sequence ID" value="NZ_JTDN01000001.1"/>
</dbReference>
<dbReference type="PANTHER" id="PTHR30625:SF3">
    <property type="entry name" value="TOL-PAL SYSTEM PROTEIN TOLQ"/>
    <property type="match status" value="1"/>
</dbReference>
<dbReference type="NCBIfam" id="TIGR02796">
    <property type="entry name" value="tolQ"/>
    <property type="match status" value="1"/>
</dbReference>
<dbReference type="Pfam" id="PF01618">
    <property type="entry name" value="MotA_ExbB"/>
    <property type="match status" value="1"/>
</dbReference>
<dbReference type="GO" id="GO:0051301">
    <property type="term" value="P:cell division"/>
    <property type="evidence" value="ECO:0007669"/>
    <property type="project" value="UniProtKB-KW"/>
</dbReference>
<feature type="transmembrane region" description="Helical" evidence="10">
    <location>
        <begin position="185"/>
        <end position="203"/>
    </location>
</feature>
<dbReference type="Proteomes" id="UP000030988">
    <property type="component" value="Unassembled WGS sequence"/>
</dbReference>
<keyword evidence="5 10" id="KW-0812">Transmembrane</keyword>
<evidence type="ECO:0000259" key="11">
    <source>
        <dbReference type="Pfam" id="PF01618"/>
    </source>
</evidence>
<evidence type="ECO:0000313" key="13">
    <source>
        <dbReference type="Proteomes" id="UP000030988"/>
    </source>
</evidence>
<gene>
    <name evidence="12" type="ORF">PK98_01360</name>
</gene>
<keyword evidence="13" id="KW-1185">Reference proteome</keyword>
<keyword evidence="9" id="KW-0653">Protein transport</keyword>